<comment type="catalytic activity">
    <reaction evidence="7">
        <text>orotidine 5'-phosphate + diphosphate = orotate + 5-phospho-alpha-D-ribose 1-diphosphate</text>
        <dbReference type="Rhea" id="RHEA:10380"/>
        <dbReference type="ChEBI" id="CHEBI:30839"/>
        <dbReference type="ChEBI" id="CHEBI:33019"/>
        <dbReference type="ChEBI" id="CHEBI:57538"/>
        <dbReference type="ChEBI" id="CHEBI:58017"/>
        <dbReference type="EC" id="2.4.2.10"/>
    </reaction>
</comment>
<dbReference type="InterPro" id="IPR029057">
    <property type="entry name" value="PRTase-like"/>
</dbReference>
<dbReference type="InterPro" id="IPR006273">
    <property type="entry name" value="Orotate_PRibTrfase_bac"/>
</dbReference>
<evidence type="ECO:0000256" key="2">
    <source>
        <dbReference type="ARBA" id="ARBA00011971"/>
    </source>
</evidence>
<feature type="domain" description="Phosphoribosyltransferase" evidence="8">
    <location>
        <begin position="46"/>
        <end position="164"/>
    </location>
</feature>
<dbReference type="CDD" id="cd06223">
    <property type="entry name" value="PRTases_typeI"/>
    <property type="match status" value="1"/>
</dbReference>
<reference evidence="9 10" key="1">
    <citation type="journal article" date="2010" name="J. Bacteriol.">
        <title>Complete genome sequence of the cellulolytic thermophile Caldicellulosiruptor obsidiansis OB47T.</title>
        <authorList>
            <person name="Elkins J.G."/>
            <person name="Lochner A."/>
            <person name="Hamilton-Brehm S.D."/>
            <person name="Davenport K.W."/>
            <person name="Podar M."/>
            <person name="Brown S.D."/>
            <person name="Land M.L."/>
            <person name="Hauser L.J."/>
            <person name="Klingeman D.M."/>
            <person name="Raman B."/>
            <person name="Goodwin L.A."/>
            <person name="Tapia R."/>
            <person name="Meincke L.J."/>
            <person name="Detter J.C."/>
            <person name="Bruce D.C."/>
            <person name="Han C.S."/>
            <person name="Palumbo A.V."/>
            <person name="Cottingham R.W."/>
            <person name="Keller M."/>
            <person name="Graham D.E."/>
        </authorList>
    </citation>
    <scope>NUCLEOTIDE SEQUENCE [LARGE SCALE GENOMIC DNA]</scope>
    <source>
        <strain evidence="10">ATCC BAA-2073 / strain OB47</strain>
    </source>
</reference>
<comment type="subunit">
    <text evidence="7">Homodimer.</text>
</comment>
<evidence type="ECO:0000313" key="9">
    <source>
        <dbReference type="EMBL" id="ADL42468.1"/>
    </source>
</evidence>
<dbReference type="GO" id="GO:0019856">
    <property type="term" value="P:pyrimidine nucleobase biosynthetic process"/>
    <property type="evidence" value="ECO:0007669"/>
    <property type="project" value="InterPro"/>
</dbReference>
<dbReference type="eggNOG" id="COG0461">
    <property type="taxonomic scope" value="Bacteria"/>
</dbReference>
<comment type="cofactor">
    <cofactor evidence="7">
        <name>Mg(2+)</name>
        <dbReference type="ChEBI" id="CHEBI:18420"/>
    </cofactor>
</comment>
<sequence>MNKEAYIQMFKDTDALLEGHFLLSSGKHSAKYLQCARVLQYPNLSEMICRDLAQYFKDVQVDVVIGPALGAVTLSYELARQLKCRSIFAEREDGIMKLRRGFKIEEGEKVLVVEDVITTGGSVREIIEIVKEYRGEIVAVAGIVDRSGGKVDLGYPLKTLLTLEIETFDPEECPLCKEGIPIVKPGSRKSKKKTE</sequence>
<keyword evidence="10" id="KW-1185">Reference proteome</keyword>
<comment type="pathway">
    <text evidence="1 7">Pyrimidine metabolism; UMP biosynthesis via de novo pathway; UMP from orotate: step 1/2.</text>
</comment>
<dbReference type="InterPro" id="IPR023031">
    <property type="entry name" value="OPRT"/>
</dbReference>
<feature type="binding site" evidence="7">
    <location>
        <position position="118"/>
    </location>
    <ligand>
        <name>orotate</name>
        <dbReference type="ChEBI" id="CHEBI:30839"/>
    </ligand>
</feature>
<keyword evidence="6 7" id="KW-0665">Pyrimidine biosynthesis</keyword>
<feature type="binding site" evidence="7">
    <location>
        <position position="146"/>
    </location>
    <ligand>
        <name>orotate</name>
        <dbReference type="ChEBI" id="CHEBI:30839"/>
    </ligand>
</feature>
<evidence type="ECO:0000256" key="4">
    <source>
        <dbReference type="ARBA" id="ARBA00022679"/>
    </source>
</evidence>
<name>D9TKD6_CALOO</name>
<dbReference type="Pfam" id="PF00156">
    <property type="entry name" value="Pribosyltran"/>
    <property type="match status" value="1"/>
</dbReference>
<dbReference type="PANTHER" id="PTHR19278:SF9">
    <property type="entry name" value="URIDINE 5'-MONOPHOSPHATE SYNTHASE"/>
    <property type="match status" value="1"/>
</dbReference>
<dbReference type="HAMAP" id="MF_01208">
    <property type="entry name" value="PyrE"/>
    <property type="match status" value="1"/>
</dbReference>
<dbReference type="UniPathway" id="UPA00070">
    <property type="reaction ID" value="UER00119"/>
</dbReference>
<accession>D9TKD6</accession>
<evidence type="ECO:0000256" key="5">
    <source>
        <dbReference type="ARBA" id="ARBA00022842"/>
    </source>
</evidence>
<dbReference type="HOGENOM" id="CLU_074878_3_0_9"/>
<feature type="binding site" description="in other chain" evidence="7">
    <location>
        <begin position="114"/>
        <end position="122"/>
    </location>
    <ligand>
        <name>5-phospho-alpha-D-ribose 1-diphosphate</name>
        <dbReference type="ChEBI" id="CHEBI:58017"/>
        <note>ligand shared between dimeric partners</note>
    </ligand>
</feature>
<dbReference type="OrthoDB" id="9783570at2"/>
<evidence type="ECO:0000256" key="6">
    <source>
        <dbReference type="ARBA" id="ARBA00022975"/>
    </source>
</evidence>
<organism evidence="9 10">
    <name type="scientific">Caldicellulosiruptor obsidiansis (strain ATCC BAA-2073 / JCM 16842 / OB47)</name>
    <dbReference type="NCBI Taxonomy" id="608506"/>
    <lineage>
        <taxon>Bacteria</taxon>
        <taxon>Bacillati</taxon>
        <taxon>Bacillota</taxon>
        <taxon>Bacillota incertae sedis</taxon>
        <taxon>Caldicellulosiruptorales</taxon>
        <taxon>Caldicellulosiruptoraceae</taxon>
        <taxon>Caldicellulosiruptor</taxon>
    </lineage>
</organism>
<gene>
    <name evidence="7" type="primary">pyrE</name>
    <name evidence="9" type="ordered locus">COB47_1171</name>
</gene>
<dbReference type="GO" id="GO:0044205">
    <property type="term" value="P:'de novo' UMP biosynthetic process"/>
    <property type="evidence" value="ECO:0007669"/>
    <property type="project" value="UniProtKB-UniRule"/>
</dbReference>
<comment type="caution">
    <text evidence="7">Lacks conserved residue(s) required for the propagation of feature annotation.</text>
</comment>
<evidence type="ECO:0000256" key="3">
    <source>
        <dbReference type="ARBA" id="ARBA00022676"/>
    </source>
</evidence>
<dbReference type="STRING" id="608506.COB47_1171"/>
<dbReference type="KEGG" id="cob:COB47_1171"/>
<dbReference type="InterPro" id="IPR000836">
    <property type="entry name" value="PRTase_dom"/>
</dbReference>
<dbReference type="AlphaFoldDB" id="D9TKD6"/>
<dbReference type="SUPFAM" id="SSF53271">
    <property type="entry name" value="PRTase-like"/>
    <property type="match status" value="1"/>
</dbReference>
<dbReference type="GO" id="GO:0000287">
    <property type="term" value="F:magnesium ion binding"/>
    <property type="evidence" value="ECO:0007669"/>
    <property type="project" value="UniProtKB-UniRule"/>
</dbReference>
<comment type="similarity">
    <text evidence="7">Belongs to the purine/pyrimidine phosphoribosyltransferase family. PyrE subfamily.</text>
</comment>
<evidence type="ECO:0000313" key="10">
    <source>
        <dbReference type="Proteomes" id="UP000000347"/>
    </source>
</evidence>
<dbReference type="NCBIfam" id="TIGR01367">
    <property type="entry name" value="pyrE_Therm"/>
    <property type="match status" value="1"/>
</dbReference>
<dbReference type="PANTHER" id="PTHR19278">
    <property type="entry name" value="OROTATE PHOSPHORIBOSYLTRANSFERASE"/>
    <property type="match status" value="1"/>
</dbReference>
<keyword evidence="3 7" id="KW-0328">Glycosyltransferase</keyword>
<dbReference type="GO" id="GO:0004588">
    <property type="term" value="F:orotate phosphoribosyltransferase activity"/>
    <property type="evidence" value="ECO:0007669"/>
    <property type="project" value="UniProtKB-UniRule"/>
</dbReference>
<comment type="function">
    <text evidence="7">Catalyzes the transfer of a ribosyl phosphate group from 5-phosphoribose 1-diphosphate to orotate, leading to the formation of orotidine monophosphate (OMP).</text>
</comment>
<evidence type="ECO:0000256" key="1">
    <source>
        <dbReference type="ARBA" id="ARBA00004889"/>
    </source>
</evidence>
<evidence type="ECO:0000256" key="7">
    <source>
        <dbReference type="HAMAP-Rule" id="MF_01208"/>
    </source>
</evidence>
<protein>
    <recommendedName>
        <fullName evidence="2 7">Orotate phosphoribosyltransferase</fullName>
        <shortName evidence="7">OPRT</shortName>
        <shortName evidence="7">OPRTase</shortName>
        <ecNumber evidence="2 7">2.4.2.10</ecNumber>
    </recommendedName>
</protein>
<keyword evidence="5 7" id="KW-0460">Magnesium</keyword>
<keyword evidence="4 7" id="KW-0808">Transferase</keyword>
<dbReference type="EMBL" id="CP002164">
    <property type="protein sequence ID" value="ADL42468.1"/>
    <property type="molecule type" value="Genomic_DNA"/>
</dbReference>
<dbReference type="RefSeq" id="WP_013290468.1">
    <property type="nucleotide sequence ID" value="NC_014392.1"/>
</dbReference>
<evidence type="ECO:0000259" key="8">
    <source>
        <dbReference type="Pfam" id="PF00156"/>
    </source>
</evidence>
<dbReference type="Gene3D" id="3.40.50.2020">
    <property type="match status" value="1"/>
</dbReference>
<proteinExistence type="inferred from homology"/>
<dbReference type="EC" id="2.4.2.10" evidence="2 7"/>
<dbReference type="Proteomes" id="UP000000347">
    <property type="component" value="Chromosome"/>
</dbReference>